<gene>
    <name evidence="2" type="ORF">ACEWY4_007624</name>
</gene>
<protein>
    <recommendedName>
        <fullName evidence="4">Transposase</fullName>
    </recommendedName>
</protein>
<dbReference type="EMBL" id="JBHFQA010000006">
    <property type="protein sequence ID" value="KAL2098417.1"/>
    <property type="molecule type" value="Genomic_DNA"/>
</dbReference>
<dbReference type="PANTHER" id="PTHR37162:SF11">
    <property type="match status" value="1"/>
</dbReference>
<dbReference type="PANTHER" id="PTHR37162">
    <property type="entry name" value="HAT FAMILY DIMERISATION DOMAINCONTAINING PROTEIN-RELATED"/>
    <property type="match status" value="1"/>
</dbReference>
<proteinExistence type="predicted"/>
<dbReference type="SUPFAM" id="SSF53098">
    <property type="entry name" value="Ribonuclease H-like"/>
    <property type="match status" value="1"/>
</dbReference>
<sequence>MEKCKFNEAWLDEQCFRHWLKPGGSVFEAFSTVCRKKIQLGTMGLKALESHAKSFKHIKYMKIKEENPSIAAVFQATGGDKVGELAANVPEAAAAANEPGASAETPPATTATATVDLRTAFGSTPTMKAEVLWILHTVAKHHSYNGNEGISDLFQCMFPDSDIANTFSCGPNKTAYIAKFGLAVHIKEELVAKINKSPFVLMFDESLNETTKNKQLDVHVRFWDEGQSRYLGSRFMGPSTAQDLLSHLKECVDKLNLRDLVSISMDGPSVNWKVFDLFQKDQAAQFGGVQLICVGSCGLHTLHNAFKCGFNAWQLDKLLRAMHTLFHNVPARREDFITVTKSSVFPLSFCVFHRWVENLPVVERALAVWPSLLLYLEAVKTKSLSNPGTASYDTVAAAMKDPLILAKLEFYAALARTFTSFLKKYQTDEPVLPFFPKDLAELMMSLLRRFIKREVLHNITALQLTKLDVTDKTIWLSPQDISIGLGAESVLKVCDSIKGAELMESYPELWAFCRKLLLSHGQATVQRGFSINKEVESDNLQEDTVVTRRLLCDYIIQHGGVPLSKPLLANVARARTSYRLHLEMERKKREAKEQALKRKEAEDCLQELKVKRRQVQEVCKGLARDADRLAEEAEAKAGSKMADLISRSNLMRRGHKEKLAELAVLDKDIAVKSAELRS</sequence>
<dbReference type="AlphaFoldDB" id="A0ABD1KH76"/>
<comment type="caution">
    <text evidence="2">The sequence shown here is derived from an EMBL/GenBank/DDBJ whole genome shotgun (WGS) entry which is preliminary data.</text>
</comment>
<keyword evidence="1" id="KW-0175">Coiled coil</keyword>
<evidence type="ECO:0000313" key="3">
    <source>
        <dbReference type="Proteomes" id="UP001591681"/>
    </source>
</evidence>
<dbReference type="InterPro" id="IPR012337">
    <property type="entry name" value="RNaseH-like_sf"/>
</dbReference>
<feature type="coiled-coil region" evidence="1">
    <location>
        <begin position="582"/>
        <end position="632"/>
    </location>
</feature>
<evidence type="ECO:0000313" key="2">
    <source>
        <dbReference type="EMBL" id="KAL2098417.1"/>
    </source>
</evidence>
<evidence type="ECO:0000256" key="1">
    <source>
        <dbReference type="SAM" id="Coils"/>
    </source>
</evidence>
<organism evidence="2 3">
    <name type="scientific">Coilia grayii</name>
    <name type="common">Gray's grenadier anchovy</name>
    <dbReference type="NCBI Taxonomy" id="363190"/>
    <lineage>
        <taxon>Eukaryota</taxon>
        <taxon>Metazoa</taxon>
        <taxon>Chordata</taxon>
        <taxon>Craniata</taxon>
        <taxon>Vertebrata</taxon>
        <taxon>Euteleostomi</taxon>
        <taxon>Actinopterygii</taxon>
        <taxon>Neopterygii</taxon>
        <taxon>Teleostei</taxon>
        <taxon>Clupei</taxon>
        <taxon>Clupeiformes</taxon>
        <taxon>Clupeoidei</taxon>
        <taxon>Engraulidae</taxon>
        <taxon>Coilinae</taxon>
        <taxon>Coilia</taxon>
    </lineage>
</organism>
<evidence type="ECO:0008006" key="4">
    <source>
        <dbReference type="Google" id="ProtNLM"/>
    </source>
</evidence>
<dbReference type="Proteomes" id="UP001591681">
    <property type="component" value="Unassembled WGS sequence"/>
</dbReference>
<name>A0ABD1KH76_9TELE</name>
<keyword evidence="3" id="KW-1185">Reference proteome</keyword>
<reference evidence="2 3" key="1">
    <citation type="submission" date="2024-09" db="EMBL/GenBank/DDBJ databases">
        <title>A chromosome-level genome assembly of Gray's grenadier anchovy, Coilia grayii.</title>
        <authorList>
            <person name="Fu Z."/>
        </authorList>
    </citation>
    <scope>NUCLEOTIDE SEQUENCE [LARGE SCALE GENOMIC DNA]</scope>
    <source>
        <strain evidence="2">G4</strain>
        <tissue evidence="2">Muscle</tissue>
    </source>
</reference>
<accession>A0ABD1KH76</accession>